<dbReference type="RefSeq" id="WP_179908068.1">
    <property type="nucleotide sequence ID" value="NZ_CP058910.1"/>
</dbReference>
<dbReference type="Gene3D" id="2.60.40.1120">
    <property type="entry name" value="Carboxypeptidase-like, regulatory domain"/>
    <property type="match status" value="1"/>
</dbReference>
<dbReference type="GeneID" id="56078777"/>
<evidence type="ECO:0000256" key="1">
    <source>
        <dbReference type="SAM" id="MobiDB-lite"/>
    </source>
</evidence>
<feature type="region of interest" description="Disordered" evidence="1">
    <location>
        <begin position="530"/>
        <end position="572"/>
    </location>
</feature>
<dbReference type="EMBL" id="CP058910">
    <property type="protein sequence ID" value="QLH78146.1"/>
    <property type="molecule type" value="Genomic_DNA"/>
</dbReference>
<name>A0A7D5P0U8_9EURY</name>
<feature type="transmembrane region" description="Helical" evidence="2">
    <location>
        <begin position="626"/>
        <end position="650"/>
    </location>
</feature>
<dbReference type="SUPFAM" id="SSF63829">
    <property type="entry name" value="Calcium-dependent phosphotriesterase"/>
    <property type="match status" value="1"/>
</dbReference>
<keyword evidence="2" id="KW-1133">Transmembrane helix</keyword>
<accession>A0A7D5P0U8</accession>
<evidence type="ECO:0000313" key="4">
    <source>
        <dbReference type="Proteomes" id="UP000509667"/>
    </source>
</evidence>
<dbReference type="AlphaFoldDB" id="A0A7D5P0U8"/>
<feature type="compositionally biased region" description="Low complexity" evidence="1">
    <location>
        <begin position="530"/>
        <end position="552"/>
    </location>
</feature>
<keyword evidence="2" id="KW-0812">Transmembrane</keyword>
<keyword evidence="2" id="KW-0472">Membrane</keyword>
<dbReference type="Proteomes" id="UP000509667">
    <property type="component" value="Chromosome"/>
</dbReference>
<feature type="transmembrane region" description="Helical" evidence="2">
    <location>
        <begin position="590"/>
        <end position="614"/>
    </location>
</feature>
<dbReference type="SUPFAM" id="SSF49464">
    <property type="entry name" value="Carboxypeptidase regulatory domain-like"/>
    <property type="match status" value="1"/>
</dbReference>
<gene>
    <name evidence="3" type="ORF">HZS55_12900</name>
</gene>
<evidence type="ECO:0000313" key="3">
    <source>
        <dbReference type="EMBL" id="QLH78146.1"/>
    </source>
</evidence>
<organism evidence="3 4">
    <name type="scientific">Halosimplex rubrum</name>
    <dbReference type="NCBI Taxonomy" id="869889"/>
    <lineage>
        <taxon>Archaea</taxon>
        <taxon>Methanobacteriati</taxon>
        <taxon>Methanobacteriota</taxon>
        <taxon>Stenosarchaea group</taxon>
        <taxon>Halobacteria</taxon>
        <taxon>Halobacteriales</taxon>
        <taxon>Haloarculaceae</taxon>
        <taxon>Halosimplex</taxon>
    </lineage>
</organism>
<proteinExistence type="predicted"/>
<keyword evidence="4" id="KW-1185">Reference proteome</keyword>
<reference evidence="3 4" key="1">
    <citation type="submission" date="2020-07" db="EMBL/GenBank/DDBJ databases">
        <title>Halosimplex pelagicum sp. nov. and Halosimplex rubrum sp. nov., isolated from salted brown alga Laminaria, and emended description of the genus Halosimplex.</title>
        <authorList>
            <person name="Cui H."/>
        </authorList>
    </citation>
    <scope>NUCLEOTIDE SEQUENCE [LARGE SCALE GENOMIC DNA]</scope>
    <source>
        <strain evidence="3 4">R27</strain>
    </source>
</reference>
<sequence length="1065" mass="115753">MSSSESKSGIGTKLTVAVLGMLLIGAVVSTAIIGAAAAGVIGDTEPVGDNNITTSTTTATTDVAWVDATTYTSNNTTQTTLYDENGDKIWVTNLNDKYPDDFRVERLQGETRPIQNMEWLNNIATDDKYVYVSVNFDNDEAGPKSIVYKLNQSTGNIVDEIGRNTSTSIIRVDKSGNLRYDEFQRTYSLSKDTRYNLLDDGTIEVYNTSNTTGDGTLEKTINASYDSEIQGTGSQNTVLESTDGYVVVWVQVGTRHDLHIVNRDTGQSEYEIEGVDGGDKGIQYDNTSRIVASPDGEIKLEVYTAQNSPNTHYFVRFDYENGTVVENQSGEVESYFNDDGEVDTRSPVEVDFFRNGFAEDVTFVPLGELSLSVSDVNGSAINSTATVKIFNDNGHQIFERSDINGTEIQSNYIIDAYAGDYSVRVEADGYDGTVYSASIDEREQTALLNYTLQEAIGTLKIDSVTNDSGTGVSNWSVEVYDSNDSLIHSESNLSAPYNTSLPANQTYTVAVLADGYNTTNETVSITDDTTSTTSFTLSSSGDSSDGGDSTDNTTDDGDSTDNTTSTDDSDDGVFVGGDAGSGLIAQLGGLLAAVIGFIAFPFSLTILFFVLLWLRRRRDGGGGNGGLFGPNFALMLIGLVLISGVAPYMVGPASAQTDTPEYETADLLVFTAAENKSQVAQETQDKVVALNPNTSEVAWETRLNDSTNGNIVYSVAWDKSQHRIYATSMEEDGSIHLYELEDATGEVEDVHHLNLTPDAIGKDSIARDGTLYFTTDAGRYTYDFETENLTSTNSYTPPAEGYAIGFSDGQAAISTYGSDYITTYLGDTEQYQAYTTQNISSIQHTEIGFLYQDENNISLRNTLDRDVVWSDSTARTLRLHGATSNGQDTIYARVGASLYSYERDSGNQTVLYDGSIPDNTTAGFAEVDYKSGRIHTYQTVGGQDLANDTPTHLYHIHNASTGELLYSEEIVYDSNQHQSVAIVYEQTDTVEVIVGSGGSDYSPEDVFGELVGQQLMLIVGVFGSTLLGLIVILVVVKSVWKTVTLPFRILFFPFKMIGKFLKIVL</sequence>
<dbReference type="KEGG" id="hrr:HZS55_12900"/>
<dbReference type="InterPro" id="IPR008969">
    <property type="entry name" value="CarboxyPept-like_regulatory"/>
</dbReference>
<feature type="transmembrane region" description="Helical" evidence="2">
    <location>
        <begin position="1015"/>
        <end position="1036"/>
    </location>
</feature>
<evidence type="ECO:0000256" key="2">
    <source>
        <dbReference type="SAM" id="Phobius"/>
    </source>
</evidence>
<protein>
    <submittedName>
        <fullName evidence="3">Uncharacterized protein</fullName>
    </submittedName>
</protein>